<dbReference type="GeneID" id="120265854"/>
<evidence type="ECO:0000313" key="2">
    <source>
        <dbReference type="RefSeq" id="XP_039129761.1"/>
    </source>
</evidence>
<dbReference type="RefSeq" id="XP_039129761.1">
    <property type="nucleotide sequence ID" value="XM_039273827.1"/>
</dbReference>
<name>A0AB40BQL5_DIOCR</name>
<dbReference type="Proteomes" id="UP001515500">
    <property type="component" value="Chromosome 7"/>
</dbReference>
<evidence type="ECO:0000313" key="1">
    <source>
        <dbReference type="Proteomes" id="UP001515500"/>
    </source>
</evidence>
<proteinExistence type="predicted"/>
<keyword evidence="1" id="KW-1185">Reference proteome</keyword>
<reference evidence="2" key="1">
    <citation type="submission" date="2025-08" db="UniProtKB">
        <authorList>
            <consortium name="RefSeq"/>
        </authorList>
    </citation>
    <scope>IDENTIFICATION</scope>
</reference>
<sequence length="90" mass="9620">MLQNSGCLGFGLGCSWRLILSNFTSSDSLILLSMASWNATHQAESQLEADILTLVVALNVVTSMPLQISNILVSNNSILKLIHSADPTCS</sequence>
<accession>A0AB40BQL5</accession>
<protein>
    <submittedName>
        <fullName evidence="2">Uncharacterized protein LOC120265854 isoform X2</fullName>
    </submittedName>
</protein>
<dbReference type="AlphaFoldDB" id="A0AB40BQL5"/>
<organism evidence="1 2">
    <name type="scientific">Dioscorea cayennensis subsp. rotundata</name>
    <name type="common">White Guinea yam</name>
    <name type="synonym">Dioscorea rotundata</name>
    <dbReference type="NCBI Taxonomy" id="55577"/>
    <lineage>
        <taxon>Eukaryota</taxon>
        <taxon>Viridiplantae</taxon>
        <taxon>Streptophyta</taxon>
        <taxon>Embryophyta</taxon>
        <taxon>Tracheophyta</taxon>
        <taxon>Spermatophyta</taxon>
        <taxon>Magnoliopsida</taxon>
        <taxon>Liliopsida</taxon>
        <taxon>Dioscoreales</taxon>
        <taxon>Dioscoreaceae</taxon>
        <taxon>Dioscorea</taxon>
    </lineage>
</organism>
<gene>
    <name evidence="2" type="primary">LOC120265854</name>
</gene>